<dbReference type="AlphaFoldDB" id="A0A7X2D6C2"/>
<proteinExistence type="predicted"/>
<feature type="region of interest" description="Disordered" evidence="1">
    <location>
        <begin position="1"/>
        <end position="55"/>
    </location>
</feature>
<accession>A0A7X2D6C2</accession>
<name>A0A7X2D6C2_9PROT</name>
<organism evidence="2 3">
    <name type="scientific">Roseospira navarrensis</name>
    <dbReference type="NCBI Taxonomy" id="140058"/>
    <lineage>
        <taxon>Bacteria</taxon>
        <taxon>Pseudomonadati</taxon>
        <taxon>Pseudomonadota</taxon>
        <taxon>Alphaproteobacteria</taxon>
        <taxon>Rhodospirillales</taxon>
        <taxon>Rhodospirillaceae</taxon>
        <taxon>Roseospira</taxon>
    </lineage>
</organism>
<feature type="compositionally biased region" description="Basic and acidic residues" evidence="1">
    <location>
        <begin position="1"/>
        <end position="21"/>
    </location>
</feature>
<comment type="caution">
    <text evidence="2">The sequence shown here is derived from an EMBL/GenBank/DDBJ whole genome shotgun (WGS) entry which is preliminary data.</text>
</comment>
<reference evidence="2 3" key="1">
    <citation type="submission" date="2019-10" db="EMBL/GenBank/DDBJ databases">
        <title>Draft whole-genome sequence of the purple nonsulfur photosynthetic bacterium Roseospira navarrensis DSM 15114.</title>
        <authorList>
            <person name="Kyndt J.A."/>
            <person name="Meyer T.E."/>
        </authorList>
    </citation>
    <scope>NUCLEOTIDE SEQUENCE [LARGE SCALE GENOMIC DNA]</scope>
    <source>
        <strain evidence="2 3">DSM 15114</strain>
    </source>
</reference>
<dbReference type="EMBL" id="WIVE01000142">
    <property type="protein sequence ID" value="MQX38587.1"/>
    <property type="molecule type" value="Genomic_DNA"/>
</dbReference>
<keyword evidence="3" id="KW-1185">Reference proteome</keyword>
<evidence type="ECO:0000256" key="1">
    <source>
        <dbReference type="SAM" id="MobiDB-lite"/>
    </source>
</evidence>
<sequence>MAEPRNRPALKLDDFEPKAASRSDVSAARQAASELGFTAREGHQPMPFDGRCYRRPSPRTAQLNIATRPEIKDRFWRLAYELDVASGEELLKRMLESFERELGKERTAK</sequence>
<evidence type="ECO:0008006" key="4">
    <source>
        <dbReference type="Google" id="ProtNLM"/>
    </source>
</evidence>
<dbReference type="RefSeq" id="WP_153347197.1">
    <property type="nucleotide sequence ID" value="NZ_WIVE01000142.1"/>
</dbReference>
<gene>
    <name evidence="2" type="ORF">GHC57_18935</name>
</gene>
<dbReference type="Proteomes" id="UP000434582">
    <property type="component" value="Unassembled WGS sequence"/>
</dbReference>
<evidence type="ECO:0000313" key="2">
    <source>
        <dbReference type="EMBL" id="MQX38587.1"/>
    </source>
</evidence>
<evidence type="ECO:0000313" key="3">
    <source>
        <dbReference type="Proteomes" id="UP000434582"/>
    </source>
</evidence>
<protein>
    <recommendedName>
        <fullName evidence="4">Stability/partitioning determinant</fullName>
    </recommendedName>
</protein>
<dbReference type="OrthoDB" id="8456370at2"/>